<dbReference type="OrthoDB" id="105077at2"/>
<dbReference type="PROSITE" id="PS00330">
    <property type="entry name" value="HEMOLYSIN_CALCIUM"/>
    <property type="match status" value="4"/>
</dbReference>
<keyword evidence="9" id="KW-1185">Reference proteome</keyword>
<dbReference type="RefSeq" id="WP_085854735.1">
    <property type="nucleotide sequence ID" value="NZ_FOPF01000008.1"/>
</dbReference>
<evidence type="ECO:0000256" key="4">
    <source>
        <dbReference type="ARBA" id="ARBA00022737"/>
    </source>
</evidence>
<dbReference type="GO" id="GO:0005615">
    <property type="term" value="C:extracellular space"/>
    <property type="evidence" value="ECO:0007669"/>
    <property type="project" value="InterPro"/>
</dbReference>
<dbReference type="InterPro" id="IPR011049">
    <property type="entry name" value="Serralysin-like_metalloprot_C"/>
</dbReference>
<proteinExistence type="predicted"/>
<reference evidence="8 9" key="1">
    <citation type="submission" date="2017-03" db="EMBL/GenBank/DDBJ databases">
        <authorList>
            <person name="Afonso C.L."/>
            <person name="Miller P.J."/>
            <person name="Scott M.A."/>
            <person name="Spackman E."/>
            <person name="Goraichik I."/>
            <person name="Dimitrov K.M."/>
            <person name="Suarez D.L."/>
            <person name="Swayne D.E."/>
        </authorList>
    </citation>
    <scope>NUCLEOTIDE SEQUENCE [LARGE SCALE GENOMIC DNA]</scope>
    <source>
        <strain evidence="8 9">CECT 7066</strain>
    </source>
</reference>
<dbReference type="InterPro" id="IPR010255">
    <property type="entry name" value="Haem_peroxidase_sf"/>
</dbReference>
<evidence type="ECO:0000256" key="3">
    <source>
        <dbReference type="ARBA" id="ARBA00022525"/>
    </source>
</evidence>
<dbReference type="Gene3D" id="2.150.10.10">
    <property type="entry name" value="Serralysin-like metalloprotease, C-terminal"/>
    <property type="match status" value="4"/>
</dbReference>
<dbReference type="Pfam" id="PF00353">
    <property type="entry name" value="HemolysinCabind"/>
    <property type="match status" value="9"/>
</dbReference>
<dbReference type="InterPro" id="IPR037120">
    <property type="entry name" value="Haem_peroxidase_sf_animal"/>
</dbReference>
<evidence type="ECO:0000313" key="8">
    <source>
        <dbReference type="EMBL" id="SLN56982.1"/>
    </source>
</evidence>
<evidence type="ECO:0000256" key="5">
    <source>
        <dbReference type="ARBA" id="ARBA00023180"/>
    </source>
</evidence>
<comment type="cofactor">
    <cofactor evidence="1">
        <name>Ca(2+)</name>
        <dbReference type="ChEBI" id="CHEBI:29108"/>
    </cofactor>
</comment>
<dbReference type="InterPro" id="IPR019791">
    <property type="entry name" value="Haem_peroxidase_animal"/>
</dbReference>
<gene>
    <name evidence="8" type="primary">cya_3</name>
    <name evidence="8" type="ORF">PAM7066_02724</name>
</gene>
<dbReference type="GO" id="GO:0004601">
    <property type="term" value="F:peroxidase activity"/>
    <property type="evidence" value="ECO:0007669"/>
    <property type="project" value="InterPro"/>
</dbReference>
<protein>
    <submittedName>
        <fullName evidence="8">Bifunctional hemolysin/adenylate cyclase</fullName>
    </submittedName>
</protein>
<keyword evidence="4" id="KW-0677">Repeat</keyword>
<evidence type="ECO:0000313" key="9">
    <source>
        <dbReference type="Proteomes" id="UP000193870"/>
    </source>
</evidence>
<keyword evidence="5" id="KW-0325">Glycoprotein</keyword>
<dbReference type="InterPro" id="IPR018511">
    <property type="entry name" value="Hemolysin-typ_Ca-bd_CS"/>
</dbReference>
<dbReference type="Proteomes" id="UP000193870">
    <property type="component" value="Unassembled WGS sequence"/>
</dbReference>
<feature type="region of interest" description="Disordered" evidence="6">
    <location>
        <begin position="254"/>
        <end position="275"/>
    </location>
</feature>
<dbReference type="GO" id="GO:0005509">
    <property type="term" value="F:calcium ion binding"/>
    <property type="evidence" value="ECO:0007669"/>
    <property type="project" value="InterPro"/>
</dbReference>
<name>A0A1Y5T6G5_9RHOB</name>
<dbReference type="SUPFAM" id="SSF51120">
    <property type="entry name" value="beta-Roll"/>
    <property type="match status" value="5"/>
</dbReference>
<dbReference type="Pfam" id="PF03098">
    <property type="entry name" value="An_peroxidase"/>
    <property type="match status" value="2"/>
</dbReference>
<dbReference type="InterPro" id="IPR013858">
    <property type="entry name" value="Peptidase_M10B_C"/>
</dbReference>
<dbReference type="PRINTS" id="PR00313">
    <property type="entry name" value="CABNDNGRPT"/>
</dbReference>
<dbReference type="InterPro" id="IPR001343">
    <property type="entry name" value="Hemolysn_Ca-bd"/>
</dbReference>
<dbReference type="Gene3D" id="1.10.640.10">
    <property type="entry name" value="Haem peroxidase domain superfamily, animal type"/>
    <property type="match status" value="2"/>
</dbReference>
<dbReference type="Pfam" id="PF08548">
    <property type="entry name" value="Peptidase_M10_C"/>
    <property type="match status" value="1"/>
</dbReference>
<comment type="subcellular location">
    <subcellularLocation>
        <location evidence="2">Secreted</location>
    </subcellularLocation>
</comment>
<dbReference type="GO" id="GO:0020037">
    <property type="term" value="F:heme binding"/>
    <property type="evidence" value="ECO:0007669"/>
    <property type="project" value="InterPro"/>
</dbReference>
<dbReference type="PANTHER" id="PTHR11475">
    <property type="entry name" value="OXIDASE/PEROXIDASE"/>
    <property type="match status" value="1"/>
</dbReference>
<feature type="domain" description="Peptidase M10 serralysin C-terminal" evidence="7">
    <location>
        <begin position="2272"/>
        <end position="2457"/>
    </location>
</feature>
<organism evidence="8 9">
    <name type="scientific">Palleronia marisminoris</name>
    <dbReference type="NCBI Taxonomy" id="315423"/>
    <lineage>
        <taxon>Bacteria</taxon>
        <taxon>Pseudomonadati</taxon>
        <taxon>Pseudomonadota</taxon>
        <taxon>Alphaproteobacteria</taxon>
        <taxon>Rhodobacterales</taxon>
        <taxon>Roseobacteraceae</taxon>
        <taxon>Palleronia</taxon>
    </lineage>
</organism>
<evidence type="ECO:0000259" key="7">
    <source>
        <dbReference type="Pfam" id="PF08548"/>
    </source>
</evidence>
<dbReference type="PROSITE" id="PS50292">
    <property type="entry name" value="PEROXIDASE_3"/>
    <property type="match status" value="1"/>
</dbReference>
<dbReference type="SUPFAM" id="SSF48113">
    <property type="entry name" value="Heme-dependent peroxidases"/>
    <property type="match status" value="1"/>
</dbReference>
<accession>A0A1Y5T6G5</accession>
<dbReference type="CDD" id="cd09821">
    <property type="entry name" value="An_peroxidase_bacterial_2"/>
    <property type="match status" value="1"/>
</dbReference>
<dbReference type="EMBL" id="FWFV01000008">
    <property type="protein sequence ID" value="SLN56982.1"/>
    <property type="molecule type" value="Genomic_DNA"/>
</dbReference>
<dbReference type="STRING" id="315423.SAMN04488020_10816"/>
<dbReference type="PANTHER" id="PTHR11475:SF4">
    <property type="entry name" value="CHORION PEROXIDASE"/>
    <property type="match status" value="1"/>
</dbReference>
<evidence type="ECO:0000256" key="6">
    <source>
        <dbReference type="SAM" id="MobiDB-lite"/>
    </source>
</evidence>
<sequence>MTTNFHVNKHDLEFILQQIKISEDHASGTDLIEAIRKVYEIDAQDAALLPAGLRTVDGTYNNLLPGRQDSGAAQTDFPRLLDPVYTDDADGDSIDFDGAGPSPAITNTNYGVVDGNGNVGTGSVVDADPRTISNLIVTQDVSNPAAIRAALKAEGIEGVDQTTAVNAITSAYRATLNANGANMHVQNAQSALTAAMEAHQPFVDVVVAENAKVANFTSGLDAAIAVRPLILEAQLTANLLNQALRAIPHTVPVEPAPFTDPQPTAAIPGSPTPQEQQAIDDWQAANLAYENALTAYQQHPYFDAVAAAQEAYVTALNAAQAADDAAGAVQTALGGYNTTQATALATMTENLVAALNPLDDDGLTRSDLTAAVEARRAFVGDGNYLTTDAVIAADASIAASTVGQSVAKAAQAAAIDAAEPTREEVQAAQVAYDRAVLFAGTSGTPAQAAAFLAETLADYGLEVGEDGGLIIENVSPDIGLSPSFNTAMTIFGQFFDHGLDLVNKGGNGTVYIPLEADDPLIAGADKIFGTSDDLPSHLRFMVVTRATPTFDANGTAQHTNLTTPWIDQNQTYGSHSSQQVFMREYVRQDIGDGERTYSTGHLLDGKAASGSKDGALANWGEVKAQALEMLGIRLQDTDVHRIPLLLTDQYGNLVLGPNGYAQMVMAPDGSHDENWLKEGTAAGITTEGSLASGTAFLVDIAHSAVPTDLLDANGQVRTVDHDRNPGTPEIPVTAIAADGDNISGNPVPVDNRGQITLYDDELLNAHFISGDGRGNENIGLTAIHTIFHSEHNRVIEANKETILASGDRAFINEWLLVDLGANDPIPGINDVVWDGARLFQAGRFSTEMQYQHMVFEEFARSIQPMVDPFVFTHTADIDGSIIAEFAHTVYRFGHSMLNGSVDRLDNDLNVAGGGDQLSLIEAFLNPAEYLEGGSDIASIQGALLRGMSRDVGNEIDEFVVPALQSNLLGLPLDLAAINIARGRETGVPSLNETRAQLYNDFNLADLKPYESWNDFVQNIKNPLSVINFIAAYGTHDSVTGADTLDAKRNAATLLVLGNVDIDGDGVAETGPTDRLAFLRAQGAYAEEKGGLDNVDLWIGGLAERLNEFGGMLGSTFNFIFEYQMERLQNGDRFYYLSRTQGLNMLDQLEQNTFTDIVMRNTDLSDQYATHLSGHLFGTPDLILELDRGIAQEDYNADDTSSTRTGSDPVWDDPMLELINPKVVRDYSQSTTVDGNHDFGGYLKFRGGEHVVLGGTEGNDTLIGDLGMDVLWGDDGDDYLNGGQESDEVFGGDGDDIIEDPFGLGADFLRGQNGNDVISSARGFTLSFGGDGSDVILFGQDGSEGFGGEGNDFMLGSSGPDLLNGNEGNDWIEGGEGFDVISGDNSELFFNSTVIGHDVLWGQGNDQDYDMESGDDIALSGIGVQRMEGMFGFDWSSAKYDVAGVNHDMEIPFFTTDQQEILRDRFDQIEALSGWTFDDTLSGDDRGQLLGGGGPGAEAEARFADHILTKEGIDRIEGLEEWLDGALVTLFGSVPGADISSFRDGNILMGGNGNDTIMGRGGFDLIDGDAWLNVRIRIVVDGVEYTAESLSSDPTQAGPRAGKVYNFETGEVAFEGRALTSLLLDRTIRPGEMSIVREIRYDQTPQDNIDTAVFRGTFAEYNIEGAGVFVDFNEDGDFDDAGEDLAQTAFDVNGDGFISVTDRDNGVDGAIVGGVQLDSRRALTDNTDLLKNIEMLQFSDQTVDIRVASNSNNQQATGTVTIADPTPFDGQVTPFVGQVLSATLDSFADADGVPLDSNGQPVGLQIEWQTQFGGQVGWTTVAVNQTQYTVRDADVEGGLRAVATFKDENGITERLYSTATATPTAPFEVDENAVPGTVIATQIPPSHESEGQYHQIRAGFDAGGRFDVVQSGIDTFGNPLFQLVVAGGPLDYEVQDAAQVIDNQYQIVIDTYDLDPSLGGVVEESRAFTILLNDVVNEVVASDIAFAAEVNTGNVLPGVGELMGRMSSGAAGTFALAAGSSTAFALAANGELTVSGALRQASTHLLQVELTTPSGTSTEAVNIRIGRYSVGEDITGTSLDDALYGLGGNDILIGGAGDDVLFGGNDNDRLVGETGNDLLAGGRGFDMVLGGAGDDTIVWNFGDGEDIVDGGAGNDTMRVIANGGNHLLFVNFDGSGIAVAGAGETANVERFELDLGGGVDTLSYRDSSTGVEVDLTAGTGSGFAAISGVENVDGSDFADILTGDAGANVLRGGRGDDIFIALPDDARDSFSGGGGIDTVDYSAYTTGLNIDLSVVDAVVVGSGTTAATSDTLSGIWNAIGSAGNDTIIGRGNANDLQGGDGDDVIIGGRGADVLTGGAGNDTFVFTDVRDSRGAVSDVILDFEGAGVAGGDVLDVSGLVGNAFEYLGAATAFGIGAANQIRFEFDGEYTVVLFDIDDDRGPEAQILLLGEHTLTASDFA</sequence>
<keyword evidence="3" id="KW-0964">Secreted</keyword>
<dbReference type="GO" id="GO:0006979">
    <property type="term" value="P:response to oxidative stress"/>
    <property type="evidence" value="ECO:0007669"/>
    <property type="project" value="InterPro"/>
</dbReference>
<evidence type="ECO:0000256" key="1">
    <source>
        <dbReference type="ARBA" id="ARBA00001913"/>
    </source>
</evidence>
<evidence type="ECO:0000256" key="2">
    <source>
        <dbReference type="ARBA" id="ARBA00004613"/>
    </source>
</evidence>